<dbReference type="PANTHER" id="PTHR19353:SF19">
    <property type="entry name" value="DELTA(5) FATTY ACID DESATURASE C-RELATED"/>
    <property type="match status" value="1"/>
</dbReference>
<evidence type="ECO:0000313" key="4">
    <source>
        <dbReference type="Proteomes" id="UP000027821"/>
    </source>
</evidence>
<keyword evidence="1" id="KW-0812">Transmembrane</keyword>
<feature type="transmembrane region" description="Helical" evidence="1">
    <location>
        <begin position="37"/>
        <end position="56"/>
    </location>
</feature>
<dbReference type="STRING" id="1048983.EL17_13725"/>
<feature type="transmembrane region" description="Helical" evidence="1">
    <location>
        <begin position="62"/>
        <end position="85"/>
    </location>
</feature>
<name>A0A074KYT1_9BACT</name>
<dbReference type="InterPro" id="IPR005804">
    <property type="entry name" value="FA_desaturase_dom"/>
</dbReference>
<dbReference type="eggNOG" id="COG3239">
    <property type="taxonomic scope" value="Bacteria"/>
</dbReference>
<feature type="transmembrane region" description="Helical" evidence="1">
    <location>
        <begin position="160"/>
        <end position="180"/>
    </location>
</feature>
<dbReference type="AlphaFoldDB" id="A0A074KYT1"/>
<dbReference type="PIRSF" id="PIRSF015921">
    <property type="entry name" value="FA_sphinglp_des"/>
    <property type="match status" value="1"/>
</dbReference>
<keyword evidence="1" id="KW-0472">Membrane</keyword>
<feature type="transmembrane region" description="Helical" evidence="1">
    <location>
        <begin position="201"/>
        <end position="221"/>
    </location>
</feature>
<proteinExistence type="predicted"/>
<feature type="transmembrane region" description="Helical" evidence="1">
    <location>
        <begin position="97"/>
        <end position="116"/>
    </location>
</feature>
<dbReference type="EMBL" id="JMIH01000022">
    <property type="protein sequence ID" value="KEO73395.1"/>
    <property type="molecule type" value="Genomic_DNA"/>
</dbReference>
<feature type="domain" description="Fatty acid desaturase" evidence="2">
    <location>
        <begin position="61"/>
        <end position="333"/>
    </location>
</feature>
<organism evidence="3 4">
    <name type="scientific">Anditalea andensis</name>
    <dbReference type="NCBI Taxonomy" id="1048983"/>
    <lineage>
        <taxon>Bacteria</taxon>
        <taxon>Pseudomonadati</taxon>
        <taxon>Bacteroidota</taxon>
        <taxon>Cytophagia</taxon>
        <taxon>Cytophagales</taxon>
        <taxon>Cytophagaceae</taxon>
        <taxon>Anditalea</taxon>
    </lineage>
</organism>
<dbReference type="Pfam" id="PF00487">
    <property type="entry name" value="FA_desaturase"/>
    <property type="match status" value="1"/>
</dbReference>
<dbReference type="InterPro" id="IPR012171">
    <property type="entry name" value="Fatty_acid_desaturase"/>
</dbReference>
<dbReference type="GO" id="GO:0016717">
    <property type="term" value="F:oxidoreductase activity, acting on paired donors, with oxidation of a pair of donors resulting in the reduction of molecular oxygen to two molecules of water"/>
    <property type="evidence" value="ECO:0007669"/>
    <property type="project" value="TreeGrafter"/>
</dbReference>
<gene>
    <name evidence="3" type="ORF">EL17_13725</name>
</gene>
<sequence length="354" mass="40913">MTKPKFKKSTPFHQVLKSRIHGYFNERNLEQTGNIHLYTKAILLTTAFIGVYLHLLLGTPHWAIAIVECILMGSLAASIGFNVMHDGAHGSFSRHQWVNNLAGMSINFLGANVFMWKTKHNVVHHTYTNIEGVDDDMNARPFLRLCPAQKRYKMHRFQHYYFLLTYSLLYHYWVFVTDYKKYVTRRVGITPIARMKVKDHLSFWAFKVIHALLFIALPIFMVGFLPWLVGFLVFGFATGICLSVIFQMAHSVEETIFPLPEINGIKLEDDWATHQLRTTTNFATKNKLLTWLVGGLNFQVEHHLFPKVSHIHYPAISKIIKEVCNEYKVPYLEHAKLSHAFASHVHHLKNLGKA</sequence>
<comment type="caution">
    <text evidence="3">The sequence shown here is derived from an EMBL/GenBank/DDBJ whole genome shotgun (WGS) entry which is preliminary data.</text>
</comment>
<keyword evidence="1" id="KW-1133">Transmembrane helix</keyword>
<dbReference type="GO" id="GO:0016020">
    <property type="term" value="C:membrane"/>
    <property type="evidence" value="ECO:0007669"/>
    <property type="project" value="TreeGrafter"/>
</dbReference>
<evidence type="ECO:0000256" key="1">
    <source>
        <dbReference type="SAM" id="Phobius"/>
    </source>
</evidence>
<evidence type="ECO:0000313" key="3">
    <source>
        <dbReference type="EMBL" id="KEO73395.1"/>
    </source>
</evidence>
<dbReference type="CDD" id="cd03506">
    <property type="entry name" value="Delta6-FADS-like"/>
    <property type="match status" value="1"/>
</dbReference>
<accession>A0A074KYT1</accession>
<reference evidence="3 4" key="1">
    <citation type="submission" date="2014-04" db="EMBL/GenBank/DDBJ databases">
        <title>Characterization and application of a salt tolerant electro-active bacterium.</title>
        <authorList>
            <person name="Yang L."/>
            <person name="Wei S."/>
            <person name="Tay Q.X.M."/>
        </authorList>
    </citation>
    <scope>NUCLEOTIDE SEQUENCE [LARGE SCALE GENOMIC DNA]</scope>
    <source>
        <strain evidence="3 4">LY1</strain>
    </source>
</reference>
<dbReference type="Proteomes" id="UP000027821">
    <property type="component" value="Unassembled WGS sequence"/>
</dbReference>
<evidence type="ECO:0000259" key="2">
    <source>
        <dbReference type="Pfam" id="PF00487"/>
    </source>
</evidence>
<dbReference type="PANTHER" id="PTHR19353">
    <property type="entry name" value="FATTY ACID DESATURASE 2"/>
    <property type="match status" value="1"/>
</dbReference>
<protein>
    <submittedName>
        <fullName evidence="3">Fatty acid desaturase</fullName>
    </submittedName>
</protein>
<dbReference type="RefSeq" id="WP_035075366.1">
    <property type="nucleotide sequence ID" value="NZ_JMIH01000022.1"/>
</dbReference>
<feature type="transmembrane region" description="Helical" evidence="1">
    <location>
        <begin position="227"/>
        <end position="246"/>
    </location>
</feature>
<keyword evidence="4" id="KW-1185">Reference proteome</keyword>
<dbReference type="OrthoDB" id="104711at2"/>
<dbReference type="GO" id="GO:0008610">
    <property type="term" value="P:lipid biosynthetic process"/>
    <property type="evidence" value="ECO:0007669"/>
    <property type="project" value="UniProtKB-ARBA"/>
</dbReference>